<evidence type="ECO:0000313" key="2">
    <source>
        <dbReference type="EMBL" id="TFK36271.1"/>
    </source>
</evidence>
<keyword evidence="3" id="KW-1185">Reference proteome</keyword>
<dbReference type="OrthoDB" id="1028014at2759"/>
<reference evidence="2 3" key="1">
    <citation type="journal article" date="2019" name="Nat. Ecol. Evol.">
        <title>Megaphylogeny resolves global patterns of mushroom evolution.</title>
        <authorList>
            <person name="Varga T."/>
            <person name="Krizsan K."/>
            <person name="Foldi C."/>
            <person name="Dima B."/>
            <person name="Sanchez-Garcia M."/>
            <person name="Sanchez-Ramirez S."/>
            <person name="Szollosi G.J."/>
            <person name="Szarkandi J.G."/>
            <person name="Papp V."/>
            <person name="Albert L."/>
            <person name="Andreopoulos W."/>
            <person name="Angelini C."/>
            <person name="Antonin V."/>
            <person name="Barry K.W."/>
            <person name="Bougher N.L."/>
            <person name="Buchanan P."/>
            <person name="Buyck B."/>
            <person name="Bense V."/>
            <person name="Catcheside P."/>
            <person name="Chovatia M."/>
            <person name="Cooper J."/>
            <person name="Damon W."/>
            <person name="Desjardin D."/>
            <person name="Finy P."/>
            <person name="Geml J."/>
            <person name="Haridas S."/>
            <person name="Hughes K."/>
            <person name="Justo A."/>
            <person name="Karasinski D."/>
            <person name="Kautmanova I."/>
            <person name="Kiss B."/>
            <person name="Kocsube S."/>
            <person name="Kotiranta H."/>
            <person name="LaButti K.M."/>
            <person name="Lechner B.E."/>
            <person name="Liimatainen K."/>
            <person name="Lipzen A."/>
            <person name="Lukacs Z."/>
            <person name="Mihaltcheva S."/>
            <person name="Morgado L.N."/>
            <person name="Niskanen T."/>
            <person name="Noordeloos M.E."/>
            <person name="Ohm R.A."/>
            <person name="Ortiz-Santana B."/>
            <person name="Ovrebo C."/>
            <person name="Racz N."/>
            <person name="Riley R."/>
            <person name="Savchenko A."/>
            <person name="Shiryaev A."/>
            <person name="Soop K."/>
            <person name="Spirin V."/>
            <person name="Szebenyi C."/>
            <person name="Tomsovsky M."/>
            <person name="Tulloss R.E."/>
            <person name="Uehling J."/>
            <person name="Grigoriev I.V."/>
            <person name="Vagvolgyi C."/>
            <person name="Papp T."/>
            <person name="Martin F.M."/>
            <person name="Miettinen O."/>
            <person name="Hibbett D.S."/>
            <person name="Nagy L.G."/>
        </authorList>
    </citation>
    <scope>NUCLEOTIDE SEQUENCE [LARGE SCALE GENOMIC DNA]</scope>
    <source>
        <strain evidence="2 3">CBS 166.37</strain>
    </source>
</reference>
<dbReference type="STRING" id="68775.A0A5C3M558"/>
<gene>
    <name evidence="2" type="ORF">BDQ12DRAFT_687122</name>
</gene>
<name>A0A5C3M558_9AGAR</name>
<dbReference type="PANTHER" id="PTHR12197:SF294">
    <property type="entry name" value="POTENTIAL PROTEIN LYSINE METHYLTRANSFERASE SET6"/>
    <property type="match status" value="1"/>
</dbReference>
<dbReference type="InterPro" id="IPR001214">
    <property type="entry name" value="SET_dom"/>
</dbReference>
<protein>
    <recommendedName>
        <fullName evidence="1">SET domain-containing protein</fullName>
    </recommendedName>
</protein>
<dbReference type="PANTHER" id="PTHR12197">
    <property type="entry name" value="HISTONE-LYSINE N-METHYLTRANSFERASE SMYD"/>
    <property type="match status" value="1"/>
</dbReference>
<accession>A0A5C3M558</accession>
<sequence>MAPLFHAFEILTTQYGGRGAFVSTSLPRETLVLASDCPYASVIFRKFRKEVCAWCFSYAFESGRSSWKIRVDGAGVWFCSEECKERWVDGSDRGGLRAAVNGAMEKVLGRIKSHTSAGKRNDVQSPLAHLESLQSADVTSDLLDHAWRIAGEVKPNSNPFFESELSEIDLDTAIFLLDGLCRRSIATSPLICRASRHHAHSLSDPYVSIGSWDDLLELQDNELPHTKAKPYILASYIRVYHFVKEVVVVADKSSFVPIAQYLTRLKEYVATPETIRMILARDHGNVFGIWDSAPPGEESEMLGWGLYIFGSYFNHDCTPNLRKSRCGRAMCFTTTSAVTGGDELCINYVDVSDDTTAKDRQDELEKEWFFRCACGRCAREGGVNEATSMPS</sequence>
<dbReference type="Gene3D" id="2.170.270.10">
    <property type="entry name" value="SET domain"/>
    <property type="match status" value="1"/>
</dbReference>
<dbReference type="EMBL" id="ML213615">
    <property type="protein sequence ID" value="TFK36271.1"/>
    <property type="molecule type" value="Genomic_DNA"/>
</dbReference>
<dbReference type="PROSITE" id="PS50280">
    <property type="entry name" value="SET"/>
    <property type="match status" value="1"/>
</dbReference>
<dbReference type="Pfam" id="PF00856">
    <property type="entry name" value="SET"/>
    <property type="match status" value="1"/>
</dbReference>
<dbReference type="CDD" id="cd20071">
    <property type="entry name" value="SET_SMYD"/>
    <property type="match status" value="1"/>
</dbReference>
<evidence type="ECO:0000313" key="3">
    <source>
        <dbReference type="Proteomes" id="UP000308652"/>
    </source>
</evidence>
<proteinExistence type="predicted"/>
<evidence type="ECO:0000259" key="1">
    <source>
        <dbReference type="PROSITE" id="PS50280"/>
    </source>
</evidence>
<dbReference type="InterPro" id="IPR046341">
    <property type="entry name" value="SET_dom_sf"/>
</dbReference>
<organism evidence="2 3">
    <name type="scientific">Crucibulum laeve</name>
    <dbReference type="NCBI Taxonomy" id="68775"/>
    <lineage>
        <taxon>Eukaryota</taxon>
        <taxon>Fungi</taxon>
        <taxon>Dikarya</taxon>
        <taxon>Basidiomycota</taxon>
        <taxon>Agaricomycotina</taxon>
        <taxon>Agaricomycetes</taxon>
        <taxon>Agaricomycetidae</taxon>
        <taxon>Agaricales</taxon>
        <taxon>Agaricineae</taxon>
        <taxon>Nidulariaceae</taxon>
        <taxon>Crucibulum</taxon>
    </lineage>
</organism>
<dbReference type="InterPro" id="IPR050869">
    <property type="entry name" value="H3K4_H4K5_MeTrfase"/>
</dbReference>
<dbReference type="AlphaFoldDB" id="A0A5C3M558"/>
<dbReference type="GO" id="GO:0005634">
    <property type="term" value="C:nucleus"/>
    <property type="evidence" value="ECO:0007669"/>
    <property type="project" value="TreeGrafter"/>
</dbReference>
<dbReference type="SUPFAM" id="SSF82199">
    <property type="entry name" value="SET domain"/>
    <property type="match status" value="1"/>
</dbReference>
<dbReference type="Proteomes" id="UP000308652">
    <property type="component" value="Unassembled WGS sequence"/>
</dbReference>
<feature type="domain" description="SET" evidence="1">
    <location>
        <begin position="6"/>
        <end position="349"/>
    </location>
</feature>